<organism evidence="2 3">
    <name type="scientific">Streptomyces toyocaensis</name>
    <dbReference type="NCBI Taxonomy" id="55952"/>
    <lineage>
        <taxon>Bacteria</taxon>
        <taxon>Bacillati</taxon>
        <taxon>Actinomycetota</taxon>
        <taxon>Actinomycetes</taxon>
        <taxon>Kitasatosporales</taxon>
        <taxon>Streptomycetaceae</taxon>
        <taxon>Streptomyces</taxon>
    </lineage>
</organism>
<keyword evidence="1" id="KW-1133">Transmembrane helix</keyword>
<evidence type="ECO:0000313" key="3">
    <source>
        <dbReference type="Proteomes" id="UP000028341"/>
    </source>
</evidence>
<dbReference type="STRING" id="55952.BU52_08430"/>
<dbReference type="Proteomes" id="UP000028341">
    <property type="component" value="Unassembled WGS sequence"/>
</dbReference>
<proteinExistence type="predicted"/>
<feature type="transmembrane region" description="Helical" evidence="1">
    <location>
        <begin position="53"/>
        <end position="72"/>
    </location>
</feature>
<keyword evidence="1" id="KW-0472">Membrane</keyword>
<reference evidence="2 3" key="1">
    <citation type="submission" date="2014-02" db="EMBL/GenBank/DDBJ databases">
        <title>The genome announcement of Streptomyces toyocaensis NRRL15009.</title>
        <authorList>
            <person name="Hong H.-J."/>
            <person name="Kwun M.J."/>
        </authorList>
    </citation>
    <scope>NUCLEOTIDE SEQUENCE [LARGE SCALE GENOMIC DNA]</scope>
    <source>
        <strain evidence="2 3">NRRL 15009</strain>
    </source>
</reference>
<dbReference type="EMBL" id="JFCB01000005">
    <property type="protein sequence ID" value="KES07484.1"/>
    <property type="molecule type" value="Genomic_DNA"/>
</dbReference>
<gene>
    <name evidence="2" type="ORF">BU52_08430</name>
</gene>
<keyword evidence="3" id="KW-1185">Reference proteome</keyword>
<evidence type="ECO:0000313" key="2">
    <source>
        <dbReference type="EMBL" id="KES07484.1"/>
    </source>
</evidence>
<comment type="caution">
    <text evidence="2">The sequence shown here is derived from an EMBL/GenBank/DDBJ whole genome shotgun (WGS) entry which is preliminary data.</text>
</comment>
<protein>
    <submittedName>
        <fullName evidence="2">Uncharacterized protein</fullName>
    </submittedName>
</protein>
<evidence type="ECO:0000256" key="1">
    <source>
        <dbReference type="SAM" id="Phobius"/>
    </source>
</evidence>
<sequence>MERMTTTTQPRRDVSTRVAEALSSQVLNALVGIAGIAIPIAAWVAEKSLLKDVLLAAETVLLLLMVANHMWLRRIYIQLRRANDRHMSDARYFALVREQLERELMAGFGEIADGHLQVYASEVPRLSVLLFQALIDSGTEPKRVLAADLTTSPDLLTQRREYLAVNRRLIEAGGTVQRLFICWQDDLAREDFARPLLELVDHHRSLGVQCALAVRDRLRADQAVDFVVVSKAAVLLEEEQGDADYRRGRSSVYFKHVERWAGRFESIWGHGSDSAPFVLQSYETTVRPMMNGGAWDEAAVREATVRL</sequence>
<dbReference type="eggNOG" id="ENOG5034BBJ">
    <property type="taxonomic scope" value="Bacteria"/>
</dbReference>
<feature type="transmembrane region" description="Helical" evidence="1">
    <location>
        <begin position="21"/>
        <end position="41"/>
    </location>
</feature>
<accession>A0A081XVB1</accession>
<name>A0A081XVB1_STRTO</name>
<keyword evidence="1" id="KW-0812">Transmembrane</keyword>
<dbReference type="AlphaFoldDB" id="A0A081XVB1"/>